<evidence type="ECO:0000256" key="1">
    <source>
        <dbReference type="SAM" id="Phobius"/>
    </source>
</evidence>
<comment type="caution">
    <text evidence="2">The sequence shown here is derived from an EMBL/GenBank/DDBJ whole genome shotgun (WGS) entry which is preliminary data.</text>
</comment>
<proteinExistence type="predicted"/>
<name>A0A645CIZ4_9ZZZZ</name>
<dbReference type="EMBL" id="VSSQ01027598">
    <property type="protein sequence ID" value="MPM76927.1"/>
    <property type="molecule type" value="Genomic_DNA"/>
</dbReference>
<keyword evidence="1" id="KW-0812">Transmembrane</keyword>
<keyword evidence="1" id="KW-1133">Transmembrane helix</keyword>
<accession>A0A645CIZ4</accession>
<gene>
    <name evidence="2" type="ORF">SDC9_123926</name>
</gene>
<reference evidence="2" key="1">
    <citation type="submission" date="2019-08" db="EMBL/GenBank/DDBJ databases">
        <authorList>
            <person name="Kucharzyk K."/>
            <person name="Murdoch R.W."/>
            <person name="Higgins S."/>
            <person name="Loffler F."/>
        </authorList>
    </citation>
    <scope>NUCLEOTIDE SEQUENCE</scope>
</reference>
<feature type="transmembrane region" description="Helical" evidence="1">
    <location>
        <begin position="66"/>
        <end position="86"/>
    </location>
</feature>
<protein>
    <submittedName>
        <fullName evidence="2">Uncharacterized protein</fullName>
    </submittedName>
</protein>
<dbReference type="AlphaFoldDB" id="A0A645CIZ4"/>
<organism evidence="2">
    <name type="scientific">bioreactor metagenome</name>
    <dbReference type="NCBI Taxonomy" id="1076179"/>
    <lineage>
        <taxon>unclassified sequences</taxon>
        <taxon>metagenomes</taxon>
        <taxon>ecological metagenomes</taxon>
    </lineage>
</organism>
<evidence type="ECO:0000313" key="2">
    <source>
        <dbReference type="EMBL" id="MPM76927.1"/>
    </source>
</evidence>
<keyword evidence="1" id="KW-0472">Membrane</keyword>
<sequence>MKQLYLRILKYFLPALFISYVGLVSLFVHSHVVNGVTIVHSHPFNKDVEHTHSSAEFQLITHLSQIWVTGAIVLSLLVAPLLLFFLELLPDTRLQVIVSSRLTGIQLRAPPSYSLCAVFICRHRLFLRRYRN</sequence>
<feature type="transmembrane region" description="Helical" evidence="1">
    <location>
        <begin position="12"/>
        <end position="32"/>
    </location>
</feature>